<accession>A0A6L7ISC7</accession>
<dbReference type="SMART" id="SM00267">
    <property type="entry name" value="GGDEF"/>
    <property type="match status" value="1"/>
</dbReference>
<dbReference type="InterPro" id="IPR050469">
    <property type="entry name" value="Diguanylate_Cyclase"/>
</dbReference>
<dbReference type="GO" id="GO:0052621">
    <property type="term" value="F:diguanylate cyclase activity"/>
    <property type="evidence" value="ECO:0007669"/>
    <property type="project" value="TreeGrafter"/>
</dbReference>
<dbReference type="PANTHER" id="PTHR45138">
    <property type="entry name" value="REGULATORY COMPONENTS OF SENSORY TRANSDUCTION SYSTEM"/>
    <property type="match status" value="1"/>
</dbReference>
<evidence type="ECO:0000313" key="2">
    <source>
        <dbReference type="Proteomes" id="UP000478463"/>
    </source>
</evidence>
<sequence>MNAITYVLVDVPPFIVMGILYVNSLVRLPYLRENSLLRTVILSTMGALVAGMLSWVLDGRLPAEALYAVNVLHFLFMGGIAFSWFLYVRYLVHGESLLCKPLALAIACAPYAAFAVAVLCAPWTHGVFYVDEGLAYRRGPLSFVPFAAGALYVLAATALALFYRSKEEGPARRRRLLYLAAFAVGPLVGGALQAALPGMDTVLPGIALSVVLAYVSVQRDELALDGLTGLNNRGSLDDHLAARCRATRSSRPWCLIVLDVNDFKSVNDRYGHAAGDDALRQLAAALKRAFAKTSAFLARMGGDEFAVVLDARGEEGVRRALDDVRAALETTGQTRRAPYALSVSAGWAWHGADLERPEQLLEAADKAMYADKQLSKERALPQR</sequence>
<dbReference type="InterPro" id="IPR031621">
    <property type="entry name" value="HisKA_7TM"/>
</dbReference>
<dbReference type="PROSITE" id="PS50887">
    <property type="entry name" value="GGDEF"/>
    <property type="match status" value="1"/>
</dbReference>
<dbReference type="Pfam" id="PF00990">
    <property type="entry name" value="GGDEF"/>
    <property type="match status" value="1"/>
</dbReference>
<dbReference type="Proteomes" id="UP000478463">
    <property type="component" value="Chromosome"/>
</dbReference>
<dbReference type="InterPro" id="IPR000160">
    <property type="entry name" value="GGDEF_dom"/>
</dbReference>
<dbReference type="SUPFAM" id="SSF55073">
    <property type="entry name" value="Nucleotide cyclase"/>
    <property type="match status" value="1"/>
</dbReference>
<evidence type="ECO:0000313" key="1">
    <source>
        <dbReference type="EMBL" id="QOS69637.1"/>
    </source>
</evidence>
<reference evidence="1 2" key="1">
    <citation type="submission" date="2020-10" db="EMBL/GenBank/DDBJ databases">
        <title>Eggerthella sp. nov., isolated from human feces.</title>
        <authorList>
            <person name="Yajun G."/>
        </authorList>
    </citation>
    <scope>NUCLEOTIDE SEQUENCE [LARGE SCALE GENOMIC DNA]</scope>
    <source>
        <strain evidence="1 2">HF-1101</strain>
    </source>
</reference>
<proteinExistence type="predicted"/>
<dbReference type="NCBIfam" id="TIGR00254">
    <property type="entry name" value="GGDEF"/>
    <property type="match status" value="1"/>
</dbReference>
<organism evidence="1 2">
    <name type="scientific">Eggerthella guodeyinii</name>
    <dbReference type="NCBI Taxonomy" id="2690837"/>
    <lineage>
        <taxon>Bacteria</taxon>
        <taxon>Bacillati</taxon>
        <taxon>Actinomycetota</taxon>
        <taxon>Coriobacteriia</taxon>
        <taxon>Eggerthellales</taxon>
        <taxon>Eggerthellaceae</taxon>
        <taxon>Eggerthella</taxon>
    </lineage>
</organism>
<protein>
    <submittedName>
        <fullName evidence="1">Diguanylate cyclase</fullName>
    </submittedName>
</protein>
<dbReference type="InterPro" id="IPR029787">
    <property type="entry name" value="Nucleotide_cyclase"/>
</dbReference>
<dbReference type="AlphaFoldDB" id="A0A6L7ISC7"/>
<dbReference type="KEGG" id="egd:GS424_007325"/>
<dbReference type="InterPro" id="IPR043128">
    <property type="entry name" value="Rev_trsase/Diguanyl_cyclase"/>
</dbReference>
<dbReference type="Pfam" id="PF16927">
    <property type="entry name" value="HisKA_7TM"/>
    <property type="match status" value="1"/>
</dbReference>
<name>A0A6L7ISC7_9ACTN</name>
<dbReference type="Gene3D" id="3.30.70.270">
    <property type="match status" value="1"/>
</dbReference>
<gene>
    <name evidence="1" type="ORF">GS424_007325</name>
</gene>
<dbReference type="PANTHER" id="PTHR45138:SF9">
    <property type="entry name" value="DIGUANYLATE CYCLASE DGCM-RELATED"/>
    <property type="match status" value="1"/>
</dbReference>
<dbReference type="EMBL" id="CP063310">
    <property type="protein sequence ID" value="QOS69637.1"/>
    <property type="molecule type" value="Genomic_DNA"/>
</dbReference>
<dbReference type="CDD" id="cd01949">
    <property type="entry name" value="GGDEF"/>
    <property type="match status" value="1"/>
</dbReference>
<dbReference type="RefSeq" id="WP_160941757.1">
    <property type="nucleotide sequence ID" value="NZ_CP063310.1"/>
</dbReference>